<organism evidence="2 3">
    <name type="scientific">Taxus chinensis</name>
    <name type="common">Chinese yew</name>
    <name type="synonym">Taxus wallichiana var. chinensis</name>
    <dbReference type="NCBI Taxonomy" id="29808"/>
    <lineage>
        <taxon>Eukaryota</taxon>
        <taxon>Viridiplantae</taxon>
        <taxon>Streptophyta</taxon>
        <taxon>Embryophyta</taxon>
        <taxon>Tracheophyta</taxon>
        <taxon>Spermatophyta</taxon>
        <taxon>Pinopsida</taxon>
        <taxon>Pinidae</taxon>
        <taxon>Conifers II</taxon>
        <taxon>Cupressales</taxon>
        <taxon>Taxaceae</taxon>
        <taxon>Taxus</taxon>
    </lineage>
</organism>
<dbReference type="InterPro" id="IPR044595">
    <property type="entry name" value="KMD1-4"/>
</dbReference>
<comment type="caution">
    <text evidence="2">The sequence shown here is derived from an EMBL/GenBank/DDBJ whole genome shotgun (WGS) entry which is preliminary data.</text>
</comment>
<evidence type="ECO:0000259" key="1">
    <source>
        <dbReference type="SMART" id="SM00256"/>
    </source>
</evidence>
<name>A0AA38L562_TAXCH</name>
<dbReference type="SUPFAM" id="SSF81383">
    <property type="entry name" value="F-box domain"/>
    <property type="match status" value="1"/>
</dbReference>
<dbReference type="PANTHER" id="PTHR46407:SF3">
    <property type="entry name" value="OS02G0208700 PROTEIN"/>
    <property type="match status" value="1"/>
</dbReference>
<dbReference type="Gene3D" id="2.120.10.80">
    <property type="entry name" value="Kelch-type beta propeller"/>
    <property type="match status" value="1"/>
</dbReference>
<sequence length="357" mass="40594">RSMELIPNLPEALGRECLMRVPYKYHNTLRQVCKTWKELMNDLKFCEDSRKFKLAEQRICMIQHVPPSVPGIDGVYGITVCDPDNNIWERLPPMTKFQEGIILPIADCVTVNGKLVLIGAVYDPHISKRMKTNHDETIRRVFLYDFFKSKWRRCKDMPVICANGVSAAIAAYTETGTERGFIYVAGGYNTVHGPNFRGAAAVYRVEEDEWEILPNMNRDIEGEGAFIDGKFYVIDESGSAEVFHPDTRRWTTVKNRGNSDQIVGPCMVPVGKRLYCYGYFTGVMEYMSKECVWKELGPCPMKDVYDLSSATQWGDNIFFGGSDLGGRAVFRIFVPPATEGAQFSETDIESRKDFTSW</sequence>
<accession>A0AA38L562</accession>
<feature type="non-terminal residue" evidence="2">
    <location>
        <position position="357"/>
    </location>
</feature>
<dbReference type="OMA" id="MPVICAN"/>
<evidence type="ECO:0000313" key="3">
    <source>
        <dbReference type="Proteomes" id="UP000824469"/>
    </source>
</evidence>
<dbReference type="Pfam" id="PF00646">
    <property type="entry name" value="F-box"/>
    <property type="match status" value="1"/>
</dbReference>
<reference evidence="2 3" key="1">
    <citation type="journal article" date="2021" name="Nat. Plants">
        <title>The Taxus genome provides insights into paclitaxel biosynthesis.</title>
        <authorList>
            <person name="Xiong X."/>
            <person name="Gou J."/>
            <person name="Liao Q."/>
            <person name="Li Y."/>
            <person name="Zhou Q."/>
            <person name="Bi G."/>
            <person name="Li C."/>
            <person name="Du R."/>
            <person name="Wang X."/>
            <person name="Sun T."/>
            <person name="Guo L."/>
            <person name="Liang H."/>
            <person name="Lu P."/>
            <person name="Wu Y."/>
            <person name="Zhang Z."/>
            <person name="Ro D.K."/>
            <person name="Shang Y."/>
            <person name="Huang S."/>
            <person name="Yan J."/>
        </authorList>
    </citation>
    <scope>NUCLEOTIDE SEQUENCE [LARGE SCALE GENOMIC DNA]</scope>
    <source>
        <strain evidence="2">Ta-2019</strain>
    </source>
</reference>
<protein>
    <recommendedName>
        <fullName evidence="1">F-box domain-containing protein</fullName>
    </recommendedName>
</protein>
<evidence type="ECO:0000313" key="2">
    <source>
        <dbReference type="EMBL" id="KAH9313878.1"/>
    </source>
</evidence>
<dbReference type="GO" id="GO:2000762">
    <property type="term" value="P:regulation of phenylpropanoid metabolic process"/>
    <property type="evidence" value="ECO:0007669"/>
    <property type="project" value="InterPro"/>
</dbReference>
<keyword evidence="3" id="KW-1185">Reference proteome</keyword>
<dbReference type="SUPFAM" id="SSF117281">
    <property type="entry name" value="Kelch motif"/>
    <property type="match status" value="1"/>
</dbReference>
<dbReference type="SMART" id="SM00256">
    <property type="entry name" value="FBOX"/>
    <property type="match status" value="1"/>
</dbReference>
<dbReference type="PANTHER" id="PTHR46407">
    <property type="entry name" value="OS02G0208700 PROTEIN"/>
    <property type="match status" value="1"/>
</dbReference>
<feature type="domain" description="F-box" evidence="1">
    <location>
        <begin position="9"/>
        <end position="49"/>
    </location>
</feature>
<dbReference type="InterPro" id="IPR015915">
    <property type="entry name" value="Kelch-typ_b-propeller"/>
</dbReference>
<dbReference type="InterPro" id="IPR001810">
    <property type="entry name" value="F-box_dom"/>
</dbReference>
<dbReference type="InterPro" id="IPR036047">
    <property type="entry name" value="F-box-like_dom_sf"/>
</dbReference>
<proteinExistence type="predicted"/>
<dbReference type="GO" id="GO:0080037">
    <property type="term" value="P:negative regulation of cytokinin-activated signaling pathway"/>
    <property type="evidence" value="ECO:0007669"/>
    <property type="project" value="InterPro"/>
</dbReference>
<dbReference type="AlphaFoldDB" id="A0AA38L562"/>
<gene>
    <name evidence="2" type="ORF">KI387_022505</name>
</gene>
<dbReference type="Proteomes" id="UP000824469">
    <property type="component" value="Unassembled WGS sequence"/>
</dbReference>
<dbReference type="EMBL" id="JAHRHJ020000005">
    <property type="protein sequence ID" value="KAH9313878.1"/>
    <property type="molecule type" value="Genomic_DNA"/>
</dbReference>
<feature type="non-terminal residue" evidence="2">
    <location>
        <position position="1"/>
    </location>
</feature>